<dbReference type="AlphaFoldDB" id="A0A818MZS1"/>
<evidence type="ECO:0000256" key="1">
    <source>
        <dbReference type="SAM" id="Coils"/>
    </source>
</evidence>
<keyword evidence="1" id="KW-0175">Coiled coil</keyword>
<protein>
    <submittedName>
        <fullName evidence="2">Uncharacterized protein</fullName>
    </submittedName>
</protein>
<evidence type="ECO:0000313" key="3">
    <source>
        <dbReference type="Proteomes" id="UP000663881"/>
    </source>
</evidence>
<evidence type="ECO:0000313" key="2">
    <source>
        <dbReference type="EMBL" id="CAF3598064.1"/>
    </source>
</evidence>
<feature type="coiled-coil region" evidence="1">
    <location>
        <begin position="70"/>
        <end position="130"/>
    </location>
</feature>
<reference evidence="2" key="1">
    <citation type="submission" date="2021-02" db="EMBL/GenBank/DDBJ databases">
        <authorList>
            <person name="Nowell W R."/>
        </authorList>
    </citation>
    <scope>NUCLEOTIDE SEQUENCE</scope>
</reference>
<accession>A0A818MZS1</accession>
<sequence>MSDLSGQCEDELCLKNQSNHIVRVFPCLYHCKKMLCIKHLSEHDKYIEKQIQRQKQLEYVWNNYILLFNEDKIEEEFQKLKLKLEKYRELNESIQNLLLIKNFHNSNENNQKIRMAIEKVQQAIEEEKQLQSIVENINPKIESVMNHAEENQRIIDFVSLPSSITTNDGSETVDSLPSILYTNGNSLSVEQENGYVSYVDPFHEYRNSIESENEDNTMDDSSLNKVEINQTNNVTPNRSIIASKLRGCCPLTHDGVFGINCHKHGIRLCPSKTSSNQRTYRLHHHFRRVHHLTSLASLALARAIGAGQDPMTTRLFDDHHIILNIDELRTVNCPIHKPFVNYPLLQIENTPCDTIKQVRHLKDHLKRAHRFTNKAANLIIKAVKDDMSVHMIQFPQWIDIIEDDNHF</sequence>
<comment type="caution">
    <text evidence="2">The sequence shown here is derived from an EMBL/GenBank/DDBJ whole genome shotgun (WGS) entry which is preliminary data.</text>
</comment>
<name>A0A818MZS1_9BILA</name>
<gene>
    <name evidence="2" type="ORF">OKA104_LOCUS6468</name>
</gene>
<organism evidence="2 3">
    <name type="scientific">Adineta steineri</name>
    <dbReference type="NCBI Taxonomy" id="433720"/>
    <lineage>
        <taxon>Eukaryota</taxon>
        <taxon>Metazoa</taxon>
        <taxon>Spiralia</taxon>
        <taxon>Gnathifera</taxon>
        <taxon>Rotifera</taxon>
        <taxon>Eurotatoria</taxon>
        <taxon>Bdelloidea</taxon>
        <taxon>Adinetida</taxon>
        <taxon>Adinetidae</taxon>
        <taxon>Adineta</taxon>
    </lineage>
</organism>
<proteinExistence type="predicted"/>
<dbReference type="EMBL" id="CAJOAY010000237">
    <property type="protein sequence ID" value="CAF3598064.1"/>
    <property type="molecule type" value="Genomic_DNA"/>
</dbReference>
<dbReference type="Proteomes" id="UP000663881">
    <property type="component" value="Unassembled WGS sequence"/>
</dbReference>